<evidence type="ECO:0000313" key="11">
    <source>
        <dbReference type="Proteomes" id="UP000009022"/>
    </source>
</evidence>
<keyword evidence="4" id="KW-0297">G-protein coupled receptor</keyword>
<dbReference type="CTD" id="6755984"/>
<evidence type="ECO:0000256" key="6">
    <source>
        <dbReference type="ARBA" id="ARBA00023170"/>
    </source>
</evidence>
<dbReference type="GO" id="GO:0007186">
    <property type="term" value="P:G protein-coupled receptor signaling pathway"/>
    <property type="evidence" value="ECO:0000318"/>
    <property type="project" value="GO_Central"/>
</dbReference>
<keyword evidence="5 8" id="KW-0472">Membrane</keyword>
<gene>
    <name evidence="10" type="ORF">TRIADDRAFT_58589</name>
</gene>
<feature type="transmembrane region" description="Helical" evidence="8">
    <location>
        <begin position="146"/>
        <end position="174"/>
    </location>
</feature>
<dbReference type="InterPro" id="IPR000276">
    <property type="entry name" value="GPCR_Rhodpsn"/>
</dbReference>
<dbReference type="FunFam" id="1.20.1070.10:FF:000645">
    <property type="entry name" value="Uncharacterized protein"/>
    <property type="match status" value="1"/>
</dbReference>
<dbReference type="SUPFAM" id="SSF81321">
    <property type="entry name" value="Family A G protein-coupled receptor-like"/>
    <property type="match status" value="1"/>
</dbReference>
<dbReference type="Pfam" id="PF00001">
    <property type="entry name" value="7tm_1"/>
    <property type="match status" value="1"/>
</dbReference>
<dbReference type="InterPro" id="IPR050125">
    <property type="entry name" value="GPCR_opsins"/>
</dbReference>
<dbReference type="Proteomes" id="UP000009022">
    <property type="component" value="Unassembled WGS sequence"/>
</dbReference>
<proteinExistence type="predicted"/>
<dbReference type="HOGENOM" id="CLU_720285_0_0_1"/>
<feature type="transmembrane region" description="Helical" evidence="8">
    <location>
        <begin position="236"/>
        <end position="258"/>
    </location>
</feature>
<dbReference type="GO" id="GO:0008020">
    <property type="term" value="F:G protein-coupled photoreceptor activity"/>
    <property type="evidence" value="ECO:0000318"/>
    <property type="project" value="GO_Central"/>
</dbReference>
<dbReference type="GeneID" id="6755984"/>
<dbReference type="PhylomeDB" id="B3S345"/>
<keyword evidence="11" id="KW-1185">Reference proteome</keyword>
<reference evidence="10 11" key="1">
    <citation type="journal article" date="2008" name="Nature">
        <title>The Trichoplax genome and the nature of placozoans.</title>
        <authorList>
            <person name="Srivastava M."/>
            <person name="Begovic E."/>
            <person name="Chapman J."/>
            <person name="Putnam N.H."/>
            <person name="Hellsten U."/>
            <person name="Kawashima T."/>
            <person name="Kuo A."/>
            <person name="Mitros T."/>
            <person name="Salamov A."/>
            <person name="Carpenter M.L."/>
            <person name="Signorovitch A.Y."/>
            <person name="Moreno M.A."/>
            <person name="Kamm K."/>
            <person name="Grimwood J."/>
            <person name="Schmutz J."/>
            <person name="Shapiro H."/>
            <person name="Grigoriev I.V."/>
            <person name="Buss L.W."/>
            <person name="Schierwater B."/>
            <person name="Dellaporta S.L."/>
            <person name="Rokhsar D.S."/>
        </authorList>
    </citation>
    <scope>NUCLEOTIDE SEQUENCE [LARGE SCALE GENOMIC DNA]</scope>
    <source>
        <strain evidence="10 11">Grell-BS-1999</strain>
    </source>
</reference>
<dbReference type="InParanoid" id="B3S345"/>
<dbReference type="InterPro" id="IPR017452">
    <property type="entry name" value="GPCR_Rhodpsn_7TM"/>
</dbReference>
<dbReference type="EMBL" id="DS985248">
    <property type="protein sequence ID" value="EDV22906.1"/>
    <property type="molecule type" value="Genomic_DNA"/>
</dbReference>
<sequence>MELTTIIFNVWTLFIFYRYPRLRIPINYILINLTINNLLYGFLILPFKIVSVLTQTWPFHPRICLLSGFINVVGFLVAVFSILAISVYRYLAIVRSQKRTISKRRVLFSIGFIWFGSAISAMLPLVGVGSYVYIPSAYMCMPDPYYNLFITLFFSTTSFILPVIFSGVLNWRLLVTVNKHSKRMQVTHQSCSFVRKDKGLTKAILSIYVGFFICFMPIGIVAYILLPLYVPVPRSVIIISSFMITIHSTTFPLICGLMHEKFKICYKQCLSDLVGGKLYRRRSGSLKSKSSFIRRTSTIRDFRCPDIQVHQASENHRSNYFIRSPMSMDNITSLLSKKRRHSTNIWRHKTFPVVQSPLPLDRAKKYSIPNTELELEDLTPSTVS</sequence>
<dbReference type="PRINTS" id="PR00237">
    <property type="entry name" value="GPCRRHODOPSN"/>
</dbReference>
<feature type="transmembrane region" description="Helical" evidence="8">
    <location>
        <begin position="69"/>
        <end position="91"/>
    </location>
</feature>
<protein>
    <recommendedName>
        <fullName evidence="9">G-protein coupled receptors family 1 profile domain-containing protein</fullName>
    </recommendedName>
</protein>
<dbReference type="PANTHER" id="PTHR24240">
    <property type="entry name" value="OPSIN"/>
    <property type="match status" value="1"/>
</dbReference>
<dbReference type="CDD" id="cd00637">
    <property type="entry name" value="7tm_classA_rhodopsin-like"/>
    <property type="match status" value="1"/>
</dbReference>
<dbReference type="GO" id="GO:0005886">
    <property type="term" value="C:plasma membrane"/>
    <property type="evidence" value="ECO:0000318"/>
    <property type="project" value="GO_Central"/>
</dbReference>
<dbReference type="Gene3D" id="1.20.1070.10">
    <property type="entry name" value="Rhodopsin 7-helix transmembrane proteins"/>
    <property type="match status" value="1"/>
</dbReference>
<evidence type="ECO:0000256" key="1">
    <source>
        <dbReference type="ARBA" id="ARBA00004141"/>
    </source>
</evidence>
<dbReference type="STRING" id="10228.B3S345"/>
<feature type="domain" description="G-protein coupled receptors family 1 profile" evidence="9">
    <location>
        <begin position="8"/>
        <end position="255"/>
    </location>
</feature>
<evidence type="ECO:0000256" key="2">
    <source>
        <dbReference type="ARBA" id="ARBA00022692"/>
    </source>
</evidence>
<keyword evidence="6" id="KW-0675">Receptor</keyword>
<comment type="subcellular location">
    <subcellularLocation>
        <location evidence="1">Membrane</location>
        <topology evidence="1">Multi-pass membrane protein</topology>
    </subcellularLocation>
</comment>
<dbReference type="GO" id="GO:0071482">
    <property type="term" value="P:cellular response to light stimulus"/>
    <property type="evidence" value="ECO:0000318"/>
    <property type="project" value="GO_Central"/>
</dbReference>
<dbReference type="OMA" id="QASENHR"/>
<dbReference type="RefSeq" id="XP_002114772.1">
    <property type="nucleotide sequence ID" value="XM_002114736.1"/>
</dbReference>
<name>B3S345_TRIAD</name>
<dbReference type="OrthoDB" id="10018052at2759"/>
<keyword evidence="3 8" id="KW-1133">Transmembrane helix</keyword>
<feature type="transmembrane region" description="Helical" evidence="8">
    <location>
        <begin position="112"/>
        <end position="134"/>
    </location>
</feature>
<dbReference type="PROSITE" id="PS50262">
    <property type="entry name" value="G_PROTEIN_RECEP_F1_2"/>
    <property type="match status" value="1"/>
</dbReference>
<dbReference type="GO" id="GO:0007602">
    <property type="term" value="P:phototransduction"/>
    <property type="evidence" value="ECO:0000318"/>
    <property type="project" value="GO_Central"/>
</dbReference>
<feature type="transmembrane region" description="Helical" evidence="8">
    <location>
        <begin position="205"/>
        <end position="230"/>
    </location>
</feature>
<dbReference type="KEGG" id="tad:TRIADDRAFT_58589"/>
<dbReference type="eggNOG" id="KOG3656">
    <property type="taxonomic scope" value="Eukaryota"/>
</dbReference>
<dbReference type="AlphaFoldDB" id="B3S345"/>
<evidence type="ECO:0000256" key="7">
    <source>
        <dbReference type="ARBA" id="ARBA00023224"/>
    </source>
</evidence>
<evidence type="ECO:0000256" key="8">
    <source>
        <dbReference type="SAM" id="Phobius"/>
    </source>
</evidence>
<keyword evidence="7" id="KW-0807">Transducer</keyword>
<feature type="transmembrane region" description="Helical" evidence="8">
    <location>
        <begin position="28"/>
        <end position="49"/>
    </location>
</feature>
<evidence type="ECO:0000313" key="10">
    <source>
        <dbReference type="EMBL" id="EDV22906.1"/>
    </source>
</evidence>
<evidence type="ECO:0000256" key="4">
    <source>
        <dbReference type="ARBA" id="ARBA00023040"/>
    </source>
</evidence>
<evidence type="ECO:0000256" key="3">
    <source>
        <dbReference type="ARBA" id="ARBA00022989"/>
    </source>
</evidence>
<accession>B3S345</accession>
<organism evidence="10 11">
    <name type="scientific">Trichoplax adhaerens</name>
    <name type="common">Trichoplax reptans</name>
    <dbReference type="NCBI Taxonomy" id="10228"/>
    <lineage>
        <taxon>Eukaryota</taxon>
        <taxon>Metazoa</taxon>
        <taxon>Placozoa</taxon>
        <taxon>Uniplacotomia</taxon>
        <taxon>Trichoplacea</taxon>
        <taxon>Trichoplacidae</taxon>
        <taxon>Trichoplax</taxon>
    </lineage>
</organism>
<evidence type="ECO:0000256" key="5">
    <source>
        <dbReference type="ARBA" id="ARBA00023136"/>
    </source>
</evidence>
<evidence type="ECO:0000259" key="9">
    <source>
        <dbReference type="PROSITE" id="PS50262"/>
    </source>
</evidence>
<keyword evidence="2 8" id="KW-0812">Transmembrane</keyword>